<feature type="transmembrane region" description="Helical" evidence="1">
    <location>
        <begin position="239"/>
        <end position="258"/>
    </location>
</feature>
<evidence type="ECO:0000256" key="1">
    <source>
        <dbReference type="SAM" id="Phobius"/>
    </source>
</evidence>
<keyword evidence="3" id="KW-1185">Reference proteome</keyword>
<feature type="transmembrane region" description="Helical" evidence="1">
    <location>
        <begin position="296"/>
        <end position="317"/>
    </location>
</feature>
<dbReference type="PIRSF" id="PIRSF038991">
    <property type="entry name" value="Protein_AbrB"/>
    <property type="match status" value="1"/>
</dbReference>
<feature type="transmembrane region" description="Helical" evidence="1">
    <location>
        <begin position="80"/>
        <end position="101"/>
    </location>
</feature>
<keyword evidence="1" id="KW-1133">Transmembrane helix</keyword>
<dbReference type="EMBL" id="JAYGHT010000070">
    <property type="protein sequence ID" value="MEA5519847.1"/>
    <property type="molecule type" value="Genomic_DNA"/>
</dbReference>
<feature type="transmembrane region" description="Helical" evidence="1">
    <location>
        <begin position="353"/>
        <end position="377"/>
    </location>
</feature>
<reference evidence="2 3" key="1">
    <citation type="submission" date="2023-12" db="EMBL/GenBank/DDBJ databases">
        <title>Baltic Sea Cyanobacteria.</title>
        <authorList>
            <person name="Delbaje E."/>
            <person name="Fewer D.P."/>
            <person name="Shishido T.K."/>
        </authorList>
    </citation>
    <scope>NUCLEOTIDE SEQUENCE [LARGE SCALE GENOMIC DNA]</scope>
    <source>
        <strain evidence="2 3">CCNP 1315</strain>
    </source>
</reference>
<feature type="transmembrane region" description="Helical" evidence="1">
    <location>
        <begin position="264"/>
        <end position="284"/>
    </location>
</feature>
<feature type="transmembrane region" description="Helical" evidence="1">
    <location>
        <begin position="41"/>
        <end position="74"/>
    </location>
</feature>
<sequence>MIWKILALSQFQSQDSKTNSIQLKQVILSSLLNSHQITQQFAFAIAAGFLFSWLNIPVGWLLGPMVVGIIYAAIVGNSKPLPANFMTFGKAFLGLATAVRFSPETLIVASNYAIPLLFCIVFTGIISLFHGYLLSRFSGINRVTGLLSFIPGLASSIIAIGEEMGADGVAIALFQYLRLLLVIFIVPSLVTFLFPADSINLNSAVFLTTTPSSVPLFLNLLILAVCCFLGIWGGEKLRLPASGFLGTFIVGLIGFWTLPDYFLVPQWLFKTGLLLVGLSIGLKFNFSTVRKLLKAVLIEIGLVISLILFCLGIAYGFHQFTQVDLVTAVLGLTPGGLEAMIATVVQLGGDTSLVLAIQLSRMLMILLIAPWLTAFVLKQEKRSEDFSEEK</sequence>
<proteinExistence type="predicted"/>
<feature type="transmembrane region" description="Helical" evidence="1">
    <location>
        <begin position="113"/>
        <end position="133"/>
    </location>
</feature>
<dbReference type="Proteomes" id="UP001301728">
    <property type="component" value="Unassembled WGS sequence"/>
</dbReference>
<dbReference type="PANTHER" id="PTHR38457">
    <property type="entry name" value="REGULATOR ABRB-RELATED"/>
    <property type="match status" value="1"/>
</dbReference>
<feature type="transmembrane region" description="Helical" evidence="1">
    <location>
        <begin position="173"/>
        <end position="194"/>
    </location>
</feature>
<dbReference type="InterPro" id="IPR017516">
    <property type="entry name" value="AbrB_dup"/>
</dbReference>
<accession>A0ABU5TY23</accession>
<dbReference type="RefSeq" id="WP_323275382.1">
    <property type="nucleotide sequence ID" value="NZ_JAYGHT010000070.1"/>
</dbReference>
<feature type="transmembrane region" description="Helical" evidence="1">
    <location>
        <begin position="139"/>
        <end position="161"/>
    </location>
</feature>
<gene>
    <name evidence="2" type="ORF">VB854_12935</name>
</gene>
<dbReference type="PANTHER" id="PTHR38457:SF1">
    <property type="entry name" value="REGULATOR ABRB-RELATED"/>
    <property type="match status" value="1"/>
</dbReference>
<evidence type="ECO:0000313" key="2">
    <source>
        <dbReference type="EMBL" id="MEA5519847.1"/>
    </source>
</evidence>
<keyword evidence="1" id="KW-0472">Membrane</keyword>
<comment type="caution">
    <text evidence="2">The sequence shown here is derived from an EMBL/GenBank/DDBJ whole genome shotgun (WGS) entry which is preliminary data.</text>
</comment>
<feature type="transmembrane region" description="Helical" evidence="1">
    <location>
        <begin position="214"/>
        <end position="232"/>
    </location>
</feature>
<protein>
    <submittedName>
        <fullName evidence="2">AbrB family transcriptional regulator</fullName>
    </submittedName>
</protein>
<keyword evidence="1" id="KW-0812">Transmembrane</keyword>
<dbReference type="Pfam" id="PF05145">
    <property type="entry name" value="AbrB"/>
    <property type="match status" value="1"/>
</dbReference>
<dbReference type="InterPro" id="IPR007820">
    <property type="entry name" value="AbrB_fam"/>
</dbReference>
<evidence type="ECO:0000313" key="3">
    <source>
        <dbReference type="Proteomes" id="UP001301728"/>
    </source>
</evidence>
<dbReference type="NCBIfam" id="TIGR03082">
    <property type="entry name" value="Gneg_AbrB_dup"/>
    <property type="match status" value="2"/>
</dbReference>
<organism evidence="2 3">
    <name type="scientific">Limnoraphis robusta CCNP1315</name>
    <dbReference type="NCBI Taxonomy" id="3110306"/>
    <lineage>
        <taxon>Bacteria</taxon>
        <taxon>Bacillati</taxon>
        <taxon>Cyanobacteriota</taxon>
        <taxon>Cyanophyceae</taxon>
        <taxon>Oscillatoriophycideae</taxon>
        <taxon>Oscillatoriales</taxon>
        <taxon>Sirenicapillariaceae</taxon>
        <taxon>Limnoraphis</taxon>
    </lineage>
</organism>
<name>A0ABU5TY23_9CYAN</name>